<sequence>MEDTDAFDFIERCESHRRSKSLLDDLLSTVKVLGFDHLIFSGVPVDSRKLASMVELNGWPVAWFERYVSANHAAVDGVSIFAARTLKPFFWADIPERFSATKQSSAVQGEAREFGMRSGFAVPMLSLHHGRSVMSFASPGNRCDISDRQKKRLVAMAMYAGQSLAEKDDEPPHGPTITQREKEMLYWAALGKSAWEISEILGLAERTVEWHLQSTRKKFGVAKTIQAIVEAIRRGIIHP</sequence>
<dbReference type="CDD" id="cd06170">
    <property type="entry name" value="LuxR_C_like"/>
    <property type="match status" value="1"/>
</dbReference>
<dbReference type="AlphaFoldDB" id="A0A7G6T4W6"/>
<dbReference type="PANTHER" id="PTHR44688:SF16">
    <property type="entry name" value="DNA-BINDING TRANSCRIPTIONAL ACTIVATOR DEVR_DOSR"/>
    <property type="match status" value="1"/>
</dbReference>
<dbReference type="Pfam" id="PF00196">
    <property type="entry name" value="GerE"/>
    <property type="match status" value="1"/>
</dbReference>
<dbReference type="InterPro" id="IPR036693">
    <property type="entry name" value="TF_LuxR_autoind-bd_dom_sf"/>
</dbReference>
<dbReference type="InterPro" id="IPR005143">
    <property type="entry name" value="TF_LuxR_autoind-bd_dom"/>
</dbReference>
<dbReference type="InterPro" id="IPR036388">
    <property type="entry name" value="WH-like_DNA-bd_sf"/>
</dbReference>
<dbReference type="SMART" id="SM00421">
    <property type="entry name" value="HTH_LUXR"/>
    <property type="match status" value="1"/>
</dbReference>
<evidence type="ECO:0000256" key="1">
    <source>
        <dbReference type="ARBA" id="ARBA00023015"/>
    </source>
</evidence>
<organism evidence="5 6">
    <name type="scientific">Mesorhizobium huakuii</name>
    <dbReference type="NCBI Taxonomy" id="28104"/>
    <lineage>
        <taxon>Bacteria</taxon>
        <taxon>Pseudomonadati</taxon>
        <taxon>Pseudomonadota</taxon>
        <taxon>Alphaproteobacteria</taxon>
        <taxon>Hyphomicrobiales</taxon>
        <taxon>Phyllobacteriaceae</taxon>
        <taxon>Mesorhizobium</taxon>
    </lineage>
</organism>
<keyword evidence="2" id="KW-0238">DNA-binding</keyword>
<feature type="domain" description="HTH luxR-type" evidence="4">
    <location>
        <begin position="170"/>
        <end position="235"/>
    </location>
</feature>
<dbReference type="EMBL" id="CP050298">
    <property type="protein sequence ID" value="QND61798.1"/>
    <property type="molecule type" value="Genomic_DNA"/>
</dbReference>
<dbReference type="PRINTS" id="PR00038">
    <property type="entry name" value="HTHLUXR"/>
</dbReference>
<protein>
    <submittedName>
        <fullName evidence="5">Autoinducer-binding protein</fullName>
    </submittedName>
</protein>
<dbReference type="Pfam" id="PF03472">
    <property type="entry name" value="Autoind_bind"/>
    <property type="match status" value="1"/>
</dbReference>
<dbReference type="InterPro" id="IPR016032">
    <property type="entry name" value="Sig_transdc_resp-reg_C-effctor"/>
</dbReference>
<evidence type="ECO:0000259" key="4">
    <source>
        <dbReference type="PROSITE" id="PS50043"/>
    </source>
</evidence>
<geneLocation type="plasmid" evidence="5 6">
    <name>p_3</name>
</geneLocation>
<evidence type="ECO:0000256" key="2">
    <source>
        <dbReference type="ARBA" id="ARBA00023125"/>
    </source>
</evidence>
<dbReference type="Gene3D" id="1.10.10.10">
    <property type="entry name" value="Winged helix-like DNA-binding domain superfamily/Winged helix DNA-binding domain"/>
    <property type="match status" value="1"/>
</dbReference>
<dbReference type="SUPFAM" id="SSF46894">
    <property type="entry name" value="C-terminal effector domain of the bipartite response regulators"/>
    <property type="match status" value="1"/>
</dbReference>
<dbReference type="SUPFAM" id="SSF75516">
    <property type="entry name" value="Pheromone-binding domain of LuxR-like quorum-sensing transcription factors"/>
    <property type="match status" value="1"/>
</dbReference>
<evidence type="ECO:0000313" key="6">
    <source>
        <dbReference type="Proteomes" id="UP000515465"/>
    </source>
</evidence>
<reference evidence="6" key="1">
    <citation type="journal article" date="2020" name="Mol. Plant Microbe">
        <title>Rhizobial microsymbionts of the narrowly endemic Oxytropis species growing in Kamchatka are characterized by significant genetic diversity and possess a set of genes that are associated with T3SS and T6SS secretion systems and can affect the development of symbiosis.</title>
        <authorList>
            <person name="Safronova V."/>
            <person name="Guro P."/>
            <person name="Sazanova A."/>
            <person name="Kuznetsova I."/>
            <person name="Belimov A."/>
            <person name="Yakubov V."/>
            <person name="Chirak E."/>
            <person name="Afonin A."/>
            <person name="Gogolev Y."/>
            <person name="Andronov E."/>
            <person name="Tikhonovich I."/>
        </authorList>
    </citation>
    <scope>NUCLEOTIDE SEQUENCE [LARGE SCALE GENOMIC DNA]</scope>
    <source>
        <strain evidence="6">583</strain>
        <plasmid evidence="6">p_3</plasmid>
    </source>
</reference>
<dbReference type="PROSITE" id="PS50043">
    <property type="entry name" value="HTH_LUXR_2"/>
    <property type="match status" value="1"/>
</dbReference>
<gene>
    <name evidence="5" type="ORF">HB778_36920</name>
</gene>
<dbReference type="RefSeq" id="WP_183454880.1">
    <property type="nucleotide sequence ID" value="NZ_CP050298.1"/>
</dbReference>
<name>A0A7G6T4W6_9HYPH</name>
<dbReference type="PROSITE" id="PS00622">
    <property type="entry name" value="HTH_LUXR_1"/>
    <property type="match status" value="1"/>
</dbReference>
<evidence type="ECO:0000313" key="5">
    <source>
        <dbReference type="EMBL" id="QND61798.1"/>
    </source>
</evidence>
<proteinExistence type="predicted"/>
<dbReference type="InterPro" id="IPR000792">
    <property type="entry name" value="Tscrpt_reg_LuxR_C"/>
</dbReference>
<dbReference type="GO" id="GO:0003677">
    <property type="term" value="F:DNA binding"/>
    <property type="evidence" value="ECO:0007669"/>
    <property type="project" value="UniProtKB-KW"/>
</dbReference>
<keyword evidence="3" id="KW-0804">Transcription</keyword>
<keyword evidence="1" id="KW-0805">Transcription regulation</keyword>
<dbReference type="PANTHER" id="PTHR44688">
    <property type="entry name" value="DNA-BINDING TRANSCRIPTIONAL ACTIVATOR DEVR_DOSR"/>
    <property type="match status" value="1"/>
</dbReference>
<dbReference type="Gene3D" id="3.30.450.80">
    <property type="entry name" value="Transcription factor LuxR-like, autoinducer-binding domain"/>
    <property type="match status" value="1"/>
</dbReference>
<dbReference type="GO" id="GO:0006355">
    <property type="term" value="P:regulation of DNA-templated transcription"/>
    <property type="evidence" value="ECO:0007669"/>
    <property type="project" value="InterPro"/>
</dbReference>
<accession>A0A7G6T4W6</accession>
<dbReference type="Proteomes" id="UP000515465">
    <property type="component" value="Plasmid p_3"/>
</dbReference>
<keyword evidence="5" id="KW-0614">Plasmid</keyword>
<evidence type="ECO:0000256" key="3">
    <source>
        <dbReference type="ARBA" id="ARBA00023163"/>
    </source>
</evidence>